<feature type="transmembrane region" description="Helical" evidence="3">
    <location>
        <begin position="44"/>
        <end position="62"/>
    </location>
</feature>
<feature type="coiled-coil region" evidence="1">
    <location>
        <begin position="92"/>
        <end position="130"/>
    </location>
</feature>
<reference evidence="4" key="1">
    <citation type="submission" date="2022-10" db="EMBL/GenBank/DDBJ databases">
        <title>Completed Genome Sequence of two octocoral isolated bacterium, Endozoicomonas euniceicola EF212T and Endozoicomonas gorgoniicola PS125T.</title>
        <authorList>
            <person name="Chiou Y.-J."/>
            <person name="Chen Y.-H."/>
        </authorList>
    </citation>
    <scope>NUCLEOTIDE SEQUENCE</scope>
    <source>
        <strain evidence="4">EF212</strain>
    </source>
</reference>
<evidence type="ECO:0000313" key="5">
    <source>
        <dbReference type="Proteomes" id="UP001163255"/>
    </source>
</evidence>
<accession>A0ABY6GT75</accession>
<proteinExistence type="predicted"/>
<keyword evidence="5" id="KW-1185">Reference proteome</keyword>
<name>A0ABY6GT75_9GAMM</name>
<evidence type="ECO:0000313" key="4">
    <source>
        <dbReference type="EMBL" id="UYM15966.1"/>
    </source>
</evidence>
<gene>
    <name evidence="4" type="ORF">NX720_24650</name>
</gene>
<dbReference type="CDD" id="cd16430">
    <property type="entry name" value="TraB"/>
    <property type="match status" value="1"/>
</dbReference>
<keyword evidence="1" id="KW-0175">Coiled coil</keyword>
<organism evidence="4 5">
    <name type="scientific">Endozoicomonas euniceicola</name>
    <dbReference type="NCBI Taxonomy" id="1234143"/>
    <lineage>
        <taxon>Bacteria</taxon>
        <taxon>Pseudomonadati</taxon>
        <taxon>Pseudomonadota</taxon>
        <taxon>Gammaproteobacteria</taxon>
        <taxon>Oceanospirillales</taxon>
        <taxon>Endozoicomonadaceae</taxon>
        <taxon>Endozoicomonas</taxon>
    </lineage>
</organism>
<dbReference type="EMBL" id="CP103300">
    <property type="protein sequence ID" value="UYM15966.1"/>
    <property type="molecule type" value="Genomic_DNA"/>
</dbReference>
<keyword evidence="3" id="KW-1133">Transmembrane helix</keyword>
<keyword evidence="3" id="KW-0472">Membrane</keyword>
<dbReference type="Proteomes" id="UP001163255">
    <property type="component" value="Chromosome"/>
</dbReference>
<dbReference type="InterPro" id="IPR005498">
    <property type="entry name" value="T4SS_VirB10/TraB/TrbI"/>
</dbReference>
<evidence type="ECO:0000256" key="1">
    <source>
        <dbReference type="SAM" id="Coils"/>
    </source>
</evidence>
<keyword evidence="3" id="KW-0812">Transmembrane</keyword>
<evidence type="ECO:0000256" key="3">
    <source>
        <dbReference type="SAM" id="Phobius"/>
    </source>
</evidence>
<dbReference type="RefSeq" id="WP_262598236.1">
    <property type="nucleotide sequence ID" value="NZ_CP103300.1"/>
</dbReference>
<protein>
    <submittedName>
        <fullName evidence="4">TraB/VirB10 family protein</fullName>
    </submittedName>
</protein>
<feature type="region of interest" description="Disordered" evidence="2">
    <location>
        <begin position="157"/>
        <end position="178"/>
    </location>
</feature>
<dbReference type="Pfam" id="PF03743">
    <property type="entry name" value="TrbI"/>
    <property type="match status" value="1"/>
</dbReference>
<sequence length="419" mass="46246">MFLKPKSRNQPLLFALPYSATDLSFHKKTMNTLNRYLTPRVRRLGIVLGSTLVIIILIFVTSKQHQPSDNKTDETKAQSVDFTGVPPKELTLNRISADLENINQQQQALHEQHQKEMGLIQQEIKRLNSVNPVQGNIIATETVIPPEPLPPDVLSWNHYNQPPPPQYPEPEEREAPPPKPIRMLGATFSPPTATDTKADNKPRLLRLPAGSILSGQLITGLDVPTGQGARREPYPVLIRIKASAILPNRYRTNVRECFVLASGYGDLSSERAYLRSETLSCIFSNKIKDKEQVIEQPLEGYLAGEDGKAGLRGRLVSKQGQVMAKAAMAGFLGGVSQAFDIKPVPVFSVVPNKNGEIQSPFQSGLKGSEALQSSLIKGSNKALEKLADFYLKLADQMVPVIEISAERKVDLILTRGLQP</sequence>
<evidence type="ECO:0000256" key="2">
    <source>
        <dbReference type="SAM" id="MobiDB-lite"/>
    </source>
</evidence>